<feature type="compositionally biased region" description="Polar residues" evidence="1">
    <location>
        <begin position="184"/>
        <end position="215"/>
    </location>
</feature>
<feature type="region of interest" description="Disordered" evidence="1">
    <location>
        <begin position="111"/>
        <end position="224"/>
    </location>
</feature>
<comment type="caution">
    <text evidence="2">The sequence shown here is derived from an EMBL/GenBank/DDBJ whole genome shotgun (WGS) entry which is preliminary data.</text>
</comment>
<dbReference type="OrthoDB" id="5419928at2759"/>
<dbReference type="STRING" id="1163406.A0A0L0N3T1"/>
<feature type="compositionally biased region" description="Gly residues" evidence="1">
    <location>
        <begin position="170"/>
        <end position="179"/>
    </location>
</feature>
<dbReference type="EMBL" id="LFRF01000025">
    <property type="protein sequence ID" value="KND88475.1"/>
    <property type="molecule type" value="Genomic_DNA"/>
</dbReference>
<organism evidence="2 3">
    <name type="scientific">Tolypocladium ophioglossoides (strain CBS 100239)</name>
    <name type="common">Snaketongue truffleclub</name>
    <name type="synonym">Elaphocordyceps ophioglossoides</name>
    <dbReference type="NCBI Taxonomy" id="1163406"/>
    <lineage>
        <taxon>Eukaryota</taxon>
        <taxon>Fungi</taxon>
        <taxon>Dikarya</taxon>
        <taxon>Ascomycota</taxon>
        <taxon>Pezizomycotina</taxon>
        <taxon>Sordariomycetes</taxon>
        <taxon>Hypocreomycetidae</taxon>
        <taxon>Hypocreales</taxon>
        <taxon>Ophiocordycipitaceae</taxon>
        <taxon>Tolypocladium</taxon>
    </lineage>
</organism>
<protein>
    <submittedName>
        <fullName evidence="2">Uncharacterized protein</fullName>
    </submittedName>
</protein>
<proteinExistence type="predicted"/>
<evidence type="ECO:0000313" key="3">
    <source>
        <dbReference type="Proteomes" id="UP000036947"/>
    </source>
</evidence>
<dbReference type="AlphaFoldDB" id="A0A0L0N3T1"/>
<dbReference type="Proteomes" id="UP000036947">
    <property type="component" value="Unassembled WGS sequence"/>
</dbReference>
<accession>A0A0L0N3T1</accession>
<evidence type="ECO:0000256" key="1">
    <source>
        <dbReference type="SAM" id="MobiDB-lite"/>
    </source>
</evidence>
<evidence type="ECO:0000313" key="2">
    <source>
        <dbReference type="EMBL" id="KND88475.1"/>
    </source>
</evidence>
<reference evidence="2 3" key="1">
    <citation type="journal article" date="2015" name="BMC Genomics">
        <title>The genome of the truffle-parasite Tolypocladium ophioglossoides and the evolution of antifungal peptaibiotics.</title>
        <authorList>
            <person name="Quandt C.A."/>
            <person name="Bushley K.E."/>
            <person name="Spatafora J.W."/>
        </authorList>
    </citation>
    <scope>NUCLEOTIDE SEQUENCE [LARGE SCALE GENOMIC DNA]</scope>
    <source>
        <strain evidence="2 3">CBS 100239</strain>
    </source>
</reference>
<name>A0A0L0N3T1_TOLOC</name>
<sequence length="256" mass="28098">MQHQNEKDQAWEAQKAAELEAEKAYISTQVDRHRLSIPGLKRIQMLQEANNRLVAAQKSYEFSERRSYLITNFIRGTFDYINAKKDAARHAILVQWILEQASLVEAELQPATTEVASTRSRKRRVTFGEPSSGEQSPKKQKRNRGELGRLSRSSAAVPAQGKGPLAIHGDGSGSRGGVQGSDQTSHQAFTSVSGRLSSAVSRATSQRTGCGSPSHRQPGKTPEASLVQHKLKAFCDIEEGNQDRHSTGCIQAHRGV</sequence>
<keyword evidence="3" id="KW-1185">Reference proteome</keyword>
<gene>
    <name evidence="2" type="ORF">TOPH_06873</name>
</gene>